<dbReference type="AlphaFoldDB" id="A0A803PBR3"/>
<protein>
    <submittedName>
        <fullName evidence="1">Uncharacterized protein</fullName>
    </submittedName>
</protein>
<organism evidence="1 2">
    <name type="scientific">Cannabis sativa</name>
    <name type="common">Hemp</name>
    <name type="synonym">Marijuana</name>
    <dbReference type="NCBI Taxonomy" id="3483"/>
    <lineage>
        <taxon>Eukaryota</taxon>
        <taxon>Viridiplantae</taxon>
        <taxon>Streptophyta</taxon>
        <taxon>Embryophyta</taxon>
        <taxon>Tracheophyta</taxon>
        <taxon>Spermatophyta</taxon>
        <taxon>Magnoliopsida</taxon>
        <taxon>eudicotyledons</taxon>
        <taxon>Gunneridae</taxon>
        <taxon>Pentapetalae</taxon>
        <taxon>rosids</taxon>
        <taxon>fabids</taxon>
        <taxon>Rosales</taxon>
        <taxon>Cannabaceae</taxon>
        <taxon>Cannabis</taxon>
    </lineage>
</organism>
<dbReference type="EnsemblPlants" id="evm.model.04.1110">
    <property type="protein sequence ID" value="cds.evm.model.04.1110"/>
    <property type="gene ID" value="evm.TU.04.1110"/>
</dbReference>
<evidence type="ECO:0000313" key="1">
    <source>
        <dbReference type="EnsemblPlants" id="cds.evm.model.04.1110"/>
    </source>
</evidence>
<sequence>MGNLKNWDNRQGNPISPNLFLVCAKGLSTLIRHFEEKIWIHGYKVANGAHMVSHLLFADDNLYFKATKAPETTLHVLVRCDFAQSWWFASCVPAIAADAMTFAGWLEEGLQFWNKANFLGDAMICWAIWKLRNNLVWNSKQPVVIEMISLAKLNFVECCGVLDPSEFHTIKVNIYRALFSNERRFGVGLMDWTTAGLVLETKIMNKVGVLQPHVVEAIGIKEALS</sequence>
<keyword evidence="2" id="KW-1185">Reference proteome</keyword>
<dbReference type="EMBL" id="UZAU01000372">
    <property type="status" value="NOT_ANNOTATED_CDS"/>
    <property type="molecule type" value="Genomic_DNA"/>
</dbReference>
<accession>A0A803PBR3</accession>
<dbReference type="Proteomes" id="UP000596661">
    <property type="component" value="Chromosome 4"/>
</dbReference>
<evidence type="ECO:0000313" key="2">
    <source>
        <dbReference type="Proteomes" id="UP000596661"/>
    </source>
</evidence>
<reference evidence="1" key="2">
    <citation type="submission" date="2021-03" db="UniProtKB">
        <authorList>
            <consortium name="EnsemblPlants"/>
        </authorList>
    </citation>
    <scope>IDENTIFICATION</scope>
</reference>
<name>A0A803PBR3_CANSA</name>
<proteinExistence type="predicted"/>
<dbReference type="Gramene" id="evm.model.04.1110">
    <property type="protein sequence ID" value="cds.evm.model.04.1110"/>
    <property type="gene ID" value="evm.TU.04.1110"/>
</dbReference>
<reference evidence="1" key="1">
    <citation type="submission" date="2018-11" db="EMBL/GenBank/DDBJ databases">
        <authorList>
            <person name="Grassa J C."/>
        </authorList>
    </citation>
    <scope>NUCLEOTIDE SEQUENCE [LARGE SCALE GENOMIC DNA]</scope>
</reference>